<evidence type="ECO:0000256" key="2">
    <source>
        <dbReference type="ARBA" id="ARBA00022645"/>
    </source>
</evidence>
<comment type="similarity">
    <text evidence="1">Belongs to the peptidase S66 family.</text>
</comment>
<accession>A0A7W8EGE8</accession>
<dbReference type="Gene3D" id="3.50.30.60">
    <property type="entry name" value="LD-carboxypeptidase A C-terminal domain-like"/>
    <property type="match status" value="1"/>
</dbReference>
<keyword evidence="3" id="KW-0645">Protease</keyword>
<reference evidence="9 10" key="1">
    <citation type="submission" date="2020-08" db="EMBL/GenBank/DDBJ databases">
        <title>Genomic Encyclopedia of Type Strains, Phase IV (KMG-IV): sequencing the most valuable type-strain genomes for metagenomic binning, comparative biology and taxonomic classification.</title>
        <authorList>
            <person name="Goeker M."/>
        </authorList>
    </citation>
    <scope>NUCLEOTIDE SEQUENCE [LARGE SCALE GENOMIC DNA]</scope>
    <source>
        <strain evidence="9 10">DSM 45385</strain>
    </source>
</reference>
<dbReference type="SUPFAM" id="SSF52317">
    <property type="entry name" value="Class I glutamine amidotransferase-like"/>
    <property type="match status" value="1"/>
</dbReference>
<dbReference type="InterPro" id="IPR040449">
    <property type="entry name" value="Peptidase_S66_N"/>
</dbReference>
<dbReference type="CDD" id="cd07025">
    <property type="entry name" value="Peptidase_S66"/>
    <property type="match status" value="1"/>
</dbReference>
<dbReference type="GO" id="GO:0006508">
    <property type="term" value="P:proteolysis"/>
    <property type="evidence" value="ECO:0007669"/>
    <property type="project" value="UniProtKB-KW"/>
</dbReference>
<evidence type="ECO:0000259" key="7">
    <source>
        <dbReference type="Pfam" id="PF02016"/>
    </source>
</evidence>
<dbReference type="InterPro" id="IPR027478">
    <property type="entry name" value="LdcA_N"/>
</dbReference>
<dbReference type="PIRSF" id="PIRSF028757">
    <property type="entry name" value="LD-carboxypeptidase"/>
    <property type="match status" value="1"/>
</dbReference>
<dbReference type="GO" id="GO:0106415">
    <property type="term" value="F:muramoyltetrapeptide carboxypeptidase activity"/>
    <property type="evidence" value="ECO:0007669"/>
    <property type="project" value="UniProtKB-EC"/>
</dbReference>
<dbReference type="EC" id="3.4.17.13" evidence="9"/>
<evidence type="ECO:0000256" key="5">
    <source>
        <dbReference type="ARBA" id="ARBA00022825"/>
    </source>
</evidence>
<gene>
    <name evidence="9" type="ORF">HNR40_003786</name>
</gene>
<dbReference type="GO" id="GO:0008236">
    <property type="term" value="F:serine-type peptidase activity"/>
    <property type="evidence" value="ECO:0007669"/>
    <property type="project" value="UniProtKB-KW"/>
</dbReference>
<evidence type="ECO:0000256" key="1">
    <source>
        <dbReference type="ARBA" id="ARBA00010233"/>
    </source>
</evidence>
<evidence type="ECO:0000313" key="10">
    <source>
        <dbReference type="Proteomes" id="UP000568380"/>
    </source>
</evidence>
<dbReference type="Gene3D" id="3.40.50.10740">
    <property type="entry name" value="Class I glutamine amidotransferase-like"/>
    <property type="match status" value="1"/>
</dbReference>
<evidence type="ECO:0000256" key="3">
    <source>
        <dbReference type="ARBA" id="ARBA00022670"/>
    </source>
</evidence>
<keyword evidence="4 9" id="KW-0378">Hydrolase</keyword>
<comment type="caution">
    <text evidence="9">The sequence shown here is derived from an EMBL/GenBank/DDBJ whole genome shotgun (WGS) entry which is preliminary data.</text>
</comment>
<feature type="active site" description="Charge relay system" evidence="6">
    <location>
        <position position="277"/>
    </location>
</feature>
<dbReference type="RefSeq" id="WP_312896412.1">
    <property type="nucleotide sequence ID" value="NZ_JACHIN010000004.1"/>
</dbReference>
<dbReference type="PANTHER" id="PTHR30237:SF2">
    <property type="entry name" value="MUREIN TETRAPEPTIDE CARBOXYPEPTIDASE"/>
    <property type="match status" value="1"/>
</dbReference>
<organism evidence="9 10">
    <name type="scientific">Nonomuraea endophytica</name>
    <dbReference type="NCBI Taxonomy" id="714136"/>
    <lineage>
        <taxon>Bacteria</taxon>
        <taxon>Bacillati</taxon>
        <taxon>Actinomycetota</taxon>
        <taxon>Actinomycetes</taxon>
        <taxon>Streptosporangiales</taxon>
        <taxon>Streptosporangiaceae</taxon>
        <taxon>Nonomuraea</taxon>
    </lineage>
</organism>
<dbReference type="PANTHER" id="PTHR30237">
    <property type="entry name" value="MURAMOYLTETRAPEPTIDE CARBOXYPEPTIDASE"/>
    <property type="match status" value="1"/>
</dbReference>
<dbReference type="InterPro" id="IPR003507">
    <property type="entry name" value="S66_fam"/>
</dbReference>
<dbReference type="Proteomes" id="UP000568380">
    <property type="component" value="Unassembled WGS sequence"/>
</dbReference>
<protein>
    <submittedName>
        <fullName evidence="9">Muramoyltetrapeptide carboxypeptidase</fullName>
        <ecNumber evidence="9">3.4.17.13</ecNumber>
    </submittedName>
</protein>
<dbReference type="AlphaFoldDB" id="A0A7W8EGE8"/>
<dbReference type="Pfam" id="PF02016">
    <property type="entry name" value="Peptidase_S66"/>
    <property type="match status" value="1"/>
</dbReference>
<dbReference type="InterPro" id="IPR027461">
    <property type="entry name" value="Carboxypeptidase_A_C_sf"/>
</dbReference>
<keyword evidence="2 9" id="KW-0121">Carboxypeptidase</keyword>
<keyword evidence="5" id="KW-0720">Serine protease</keyword>
<name>A0A7W8EGE8_9ACTN</name>
<evidence type="ECO:0000256" key="6">
    <source>
        <dbReference type="PIRSR" id="PIRSR028757-1"/>
    </source>
</evidence>
<dbReference type="Pfam" id="PF17676">
    <property type="entry name" value="Peptidase_S66C"/>
    <property type="match status" value="1"/>
</dbReference>
<sequence>MNRLIPPPALRPGDRVAVIVASSPCNQTKLAGGVAALKAFGLEPEVFDSARAAGTGFDYLAGDDALRAADLTRALADPAYAGVLMAGGGYGAQRTLELVDWSRIDPGAPKVVAGYSDVTALLEALAVKLGWGSFFGPMVACDAFHEGAGSYAFDKLMAMITTPVTELRFAGARAIVPGVAEGVTVGGNASLLAASLGTDTSLPAKGAILFLEDVDEYTFRLDRIFTQLRRSTYTDGVAGILLGTFTECGDPGDVERLLADRFGDLGVPVLAGADIGHNIPMQTYPIGVPARLDTEAGVLTLLKPALA</sequence>
<proteinExistence type="inferred from homology"/>
<evidence type="ECO:0000256" key="4">
    <source>
        <dbReference type="ARBA" id="ARBA00022801"/>
    </source>
</evidence>
<feature type="active site" description="Nucleophile" evidence="6">
    <location>
        <position position="116"/>
    </location>
</feature>
<evidence type="ECO:0000259" key="8">
    <source>
        <dbReference type="Pfam" id="PF17676"/>
    </source>
</evidence>
<evidence type="ECO:0000313" key="9">
    <source>
        <dbReference type="EMBL" id="MBB5078311.1"/>
    </source>
</evidence>
<dbReference type="EMBL" id="JACHIN010000004">
    <property type="protein sequence ID" value="MBB5078311.1"/>
    <property type="molecule type" value="Genomic_DNA"/>
</dbReference>
<feature type="domain" description="LD-carboxypeptidase C-terminal" evidence="8">
    <location>
        <begin position="181"/>
        <end position="292"/>
    </location>
</feature>
<dbReference type="InterPro" id="IPR029062">
    <property type="entry name" value="Class_I_gatase-like"/>
</dbReference>
<keyword evidence="10" id="KW-1185">Reference proteome</keyword>
<feature type="domain" description="LD-carboxypeptidase N-terminal" evidence="7">
    <location>
        <begin position="16"/>
        <end position="136"/>
    </location>
</feature>
<dbReference type="InterPro" id="IPR040921">
    <property type="entry name" value="Peptidase_S66C"/>
</dbReference>
<feature type="active site" description="Charge relay system" evidence="6">
    <location>
        <position position="212"/>
    </location>
</feature>
<dbReference type="SUPFAM" id="SSF141986">
    <property type="entry name" value="LD-carboxypeptidase A C-terminal domain-like"/>
    <property type="match status" value="1"/>
</dbReference>